<dbReference type="AlphaFoldDB" id="A0A5B7J3X9"/>
<protein>
    <submittedName>
        <fullName evidence="2">Uncharacterized protein</fullName>
    </submittedName>
</protein>
<evidence type="ECO:0000313" key="2">
    <source>
        <dbReference type="EMBL" id="MPC90892.1"/>
    </source>
</evidence>
<keyword evidence="3" id="KW-1185">Reference proteome</keyword>
<dbReference type="Proteomes" id="UP000324222">
    <property type="component" value="Unassembled WGS sequence"/>
</dbReference>
<accession>A0A5B7J3X9</accession>
<name>A0A5B7J3X9_PORTR</name>
<reference evidence="2 3" key="1">
    <citation type="submission" date="2019-05" db="EMBL/GenBank/DDBJ databases">
        <title>Another draft genome of Portunus trituberculatus and its Hox gene families provides insights of decapod evolution.</title>
        <authorList>
            <person name="Jeong J.-H."/>
            <person name="Song I."/>
            <person name="Kim S."/>
            <person name="Choi T."/>
            <person name="Kim D."/>
            <person name="Ryu S."/>
            <person name="Kim W."/>
        </authorList>
    </citation>
    <scope>NUCLEOTIDE SEQUENCE [LARGE SCALE GENOMIC DNA]</scope>
    <source>
        <tissue evidence="2">Muscle</tissue>
    </source>
</reference>
<evidence type="ECO:0000313" key="3">
    <source>
        <dbReference type="Proteomes" id="UP000324222"/>
    </source>
</evidence>
<feature type="compositionally biased region" description="Basic and acidic residues" evidence="1">
    <location>
        <begin position="50"/>
        <end position="66"/>
    </location>
</feature>
<dbReference type="EMBL" id="VSRR010085928">
    <property type="protein sequence ID" value="MPC90892.1"/>
    <property type="molecule type" value="Genomic_DNA"/>
</dbReference>
<comment type="caution">
    <text evidence="2">The sequence shown here is derived from an EMBL/GenBank/DDBJ whole genome shotgun (WGS) entry which is preliminary data.</text>
</comment>
<evidence type="ECO:0000256" key="1">
    <source>
        <dbReference type="SAM" id="MobiDB-lite"/>
    </source>
</evidence>
<organism evidence="2 3">
    <name type="scientific">Portunus trituberculatus</name>
    <name type="common">Swimming crab</name>
    <name type="synonym">Neptunus trituberculatus</name>
    <dbReference type="NCBI Taxonomy" id="210409"/>
    <lineage>
        <taxon>Eukaryota</taxon>
        <taxon>Metazoa</taxon>
        <taxon>Ecdysozoa</taxon>
        <taxon>Arthropoda</taxon>
        <taxon>Crustacea</taxon>
        <taxon>Multicrustacea</taxon>
        <taxon>Malacostraca</taxon>
        <taxon>Eumalacostraca</taxon>
        <taxon>Eucarida</taxon>
        <taxon>Decapoda</taxon>
        <taxon>Pleocyemata</taxon>
        <taxon>Brachyura</taxon>
        <taxon>Eubrachyura</taxon>
        <taxon>Portunoidea</taxon>
        <taxon>Portunidae</taxon>
        <taxon>Portuninae</taxon>
        <taxon>Portunus</taxon>
    </lineage>
</organism>
<feature type="compositionally biased region" description="Gly residues" evidence="1">
    <location>
        <begin position="35"/>
        <end position="44"/>
    </location>
</feature>
<feature type="region of interest" description="Disordered" evidence="1">
    <location>
        <begin position="1"/>
        <end position="66"/>
    </location>
</feature>
<sequence>MSLPFDGGGDKERLSLGGVNPLSVPGQDSLRGGRHTGTGRGAGAGVSDNAGRRGAEPEGREEEGGR</sequence>
<gene>
    <name evidence="2" type="ORF">E2C01_085896</name>
</gene>
<proteinExistence type="predicted"/>